<keyword evidence="7" id="KW-1185">Reference proteome</keyword>
<dbReference type="Pfam" id="PF04828">
    <property type="entry name" value="GFA"/>
    <property type="match status" value="1"/>
</dbReference>
<dbReference type="EMBL" id="CP135076">
    <property type="protein sequence ID" value="WNO53830.1"/>
    <property type="molecule type" value="Genomic_DNA"/>
</dbReference>
<accession>A0ABZ0B9T1</accession>
<evidence type="ECO:0000313" key="6">
    <source>
        <dbReference type="EMBL" id="WNO53830.1"/>
    </source>
</evidence>
<dbReference type="PANTHER" id="PTHR33337">
    <property type="entry name" value="GFA DOMAIN-CONTAINING PROTEIN"/>
    <property type="match status" value="1"/>
</dbReference>
<evidence type="ECO:0000313" key="7">
    <source>
        <dbReference type="Proteomes" id="UP001302249"/>
    </source>
</evidence>
<keyword evidence="2" id="KW-0479">Metal-binding</keyword>
<name>A0ABZ0B9T1_9SPHN</name>
<evidence type="ECO:0000259" key="5">
    <source>
        <dbReference type="PROSITE" id="PS51891"/>
    </source>
</evidence>
<evidence type="ECO:0000256" key="1">
    <source>
        <dbReference type="ARBA" id="ARBA00005495"/>
    </source>
</evidence>
<dbReference type="Proteomes" id="UP001302249">
    <property type="component" value="Chromosome"/>
</dbReference>
<sequence length="144" mass="16067">MTDTNISGDLEGRCLCGAVTISARLPGPELDACHCDMCRRWGGIAFLSTRSVTDPVFTGAEHIKRFVSSDWAERGFCRECGTHLFYFHRPRGTYSFPVGLFDVPQAIMAEEIFIDEKPDYYAFAADTEKLTGAEVRAKFTDDHG</sequence>
<dbReference type="PANTHER" id="PTHR33337:SF40">
    <property type="entry name" value="CENP-V_GFA DOMAIN-CONTAINING PROTEIN-RELATED"/>
    <property type="match status" value="1"/>
</dbReference>
<protein>
    <submittedName>
        <fullName evidence="6">GFA family protein</fullName>
    </submittedName>
</protein>
<keyword evidence="3" id="KW-0862">Zinc</keyword>
<reference evidence="6 7" key="1">
    <citation type="submission" date="2023-09" db="EMBL/GenBank/DDBJ databases">
        <authorList>
            <person name="Rey-Velasco X."/>
        </authorList>
    </citation>
    <scope>NUCLEOTIDE SEQUENCE [LARGE SCALE GENOMIC DNA]</scope>
    <source>
        <strain evidence="6 7">W311</strain>
    </source>
</reference>
<dbReference type="InterPro" id="IPR006913">
    <property type="entry name" value="CENP-V/GFA"/>
</dbReference>
<dbReference type="Gene3D" id="3.90.1590.10">
    <property type="entry name" value="glutathione-dependent formaldehyde- activating enzyme (gfa)"/>
    <property type="match status" value="1"/>
</dbReference>
<feature type="domain" description="CENP-V/GFA" evidence="5">
    <location>
        <begin position="10"/>
        <end position="122"/>
    </location>
</feature>
<evidence type="ECO:0000256" key="4">
    <source>
        <dbReference type="ARBA" id="ARBA00023239"/>
    </source>
</evidence>
<dbReference type="InterPro" id="IPR011057">
    <property type="entry name" value="Mss4-like_sf"/>
</dbReference>
<dbReference type="PROSITE" id="PS51891">
    <property type="entry name" value="CENP_V_GFA"/>
    <property type="match status" value="1"/>
</dbReference>
<keyword evidence="4" id="KW-0456">Lyase</keyword>
<evidence type="ECO:0000256" key="3">
    <source>
        <dbReference type="ARBA" id="ARBA00022833"/>
    </source>
</evidence>
<comment type="similarity">
    <text evidence="1">Belongs to the Gfa family.</text>
</comment>
<gene>
    <name evidence="6" type="ORF">RPR59_00800</name>
</gene>
<evidence type="ECO:0000256" key="2">
    <source>
        <dbReference type="ARBA" id="ARBA00022723"/>
    </source>
</evidence>
<dbReference type="SUPFAM" id="SSF51316">
    <property type="entry name" value="Mss4-like"/>
    <property type="match status" value="1"/>
</dbReference>
<proteinExistence type="inferred from homology"/>
<organism evidence="6 7">
    <name type="scientific">Stakelama saccharophila</name>
    <dbReference type="NCBI Taxonomy" id="3075605"/>
    <lineage>
        <taxon>Bacteria</taxon>
        <taxon>Pseudomonadati</taxon>
        <taxon>Pseudomonadota</taxon>
        <taxon>Alphaproteobacteria</taxon>
        <taxon>Sphingomonadales</taxon>
        <taxon>Sphingomonadaceae</taxon>
        <taxon>Stakelama</taxon>
    </lineage>
</organism>
<dbReference type="RefSeq" id="WP_313915668.1">
    <property type="nucleotide sequence ID" value="NZ_CP135076.1"/>
</dbReference>